<dbReference type="InterPro" id="IPR006214">
    <property type="entry name" value="Bax_inhibitor_1-related"/>
</dbReference>
<reference evidence="7" key="1">
    <citation type="journal article" date="2023" name="G3 (Bethesda)">
        <title>A reference genome for the long-term kleptoplast-retaining sea slug Elysia crispata morphotype clarki.</title>
        <authorList>
            <person name="Eastman K.E."/>
            <person name="Pendleton A.L."/>
            <person name="Shaikh M.A."/>
            <person name="Suttiyut T."/>
            <person name="Ogas R."/>
            <person name="Tomko P."/>
            <person name="Gavelis G."/>
            <person name="Widhalm J.R."/>
            <person name="Wisecaver J.H."/>
        </authorList>
    </citation>
    <scope>NUCLEOTIDE SEQUENCE</scope>
    <source>
        <strain evidence="7">ECLA1</strain>
    </source>
</reference>
<evidence type="ECO:0000256" key="1">
    <source>
        <dbReference type="ARBA" id="ARBA00004141"/>
    </source>
</evidence>
<evidence type="ECO:0000313" key="7">
    <source>
        <dbReference type="EMBL" id="KAK3764523.1"/>
    </source>
</evidence>
<feature type="region of interest" description="Disordered" evidence="5">
    <location>
        <begin position="136"/>
        <end position="215"/>
    </location>
</feature>
<evidence type="ECO:0000256" key="5">
    <source>
        <dbReference type="SAM" id="MobiDB-lite"/>
    </source>
</evidence>
<evidence type="ECO:0000256" key="2">
    <source>
        <dbReference type="ARBA" id="ARBA00022692"/>
    </source>
</evidence>
<keyword evidence="2 6" id="KW-0812">Transmembrane</keyword>
<dbReference type="Pfam" id="PF01027">
    <property type="entry name" value="Bax1-I"/>
    <property type="match status" value="1"/>
</dbReference>
<feature type="transmembrane region" description="Helical" evidence="6">
    <location>
        <begin position="309"/>
        <end position="328"/>
    </location>
</feature>
<feature type="transmembrane region" description="Helical" evidence="6">
    <location>
        <begin position="246"/>
        <end position="266"/>
    </location>
</feature>
<evidence type="ECO:0000256" key="3">
    <source>
        <dbReference type="ARBA" id="ARBA00022989"/>
    </source>
</evidence>
<dbReference type="GO" id="GO:0005794">
    <property type="term" value="C:Golgi apparatus"/>
    <property type="evidence" value="ECO:0007669"/>
    <property type="project" value="TreeGrafter"/>
</dbReference>
<feature type="transmembrane region" description="Helical" evidence="6">
    <location>
        <begin position="390"/>
        <end position="409"/>
    </location>
</feature>
<keyword evidence="3 6" id="KW-1133">Transmembrane helix</keyword>
<dbReference type="EMBL" id="JAWDGP010004433">
    <property type="protein sequence ID" value="KAK3764523.1"/>
    <property type="molecule type" value="Genomic_DNA"/>
</dbReference>
<organism evidence="7 8">
    <name type="scientific">Elysia crispata</name>
    <name type="common">lettuce slug</name>
    <dbReference type="NCBI Taxonomy" id="231223"/>
    <lineage>
        <taxon>Eukaryota</taxon>
        <taxon>Metazoa</taxon>
        <taxon>Spiralia</taxon>
        <taxon>Lophotrochozoa</taxon>
        <taxon>Mollusca</taxon>
        <taxon>Gastropoda</taxon>
        <taxon>Heterobranchia</taxon>
        <taxon>Euthyneura</taxon>
        <taxon>Panpulmonata</taxon>
        <taxon>Sacoglossa</taxon>
        <taxon>Placobranchoidea</taxon>
        <taxon>Plakobranchidae</taxon>
        <taxon>Elysia</taxon>
    </lineage>
</organism>
<sequence>MGNLLVSFSINKEKHYGKLSGNDISPGMVEVGEADSVILADRNNNNQRNKIFSIDVENSNCSNAAAGAAVPQQHVLHLDGLIGEQQQQDQHNPQHLQQVSGPLSAVPVHAGGTVDQPASISVISTQNLSYNTPYGGQGYPQYGTPPPAYQYQYAGQPPPVSPGQGYPQGPYPPGQGYPQGPYPPGQGYPQGPYPPGQGYPQGPYPPGQGYPPPPPPGIYVTPSPVAFVVVKRIETPEERLRFIRGVYTVLVLQLVVCFGFVLLVNLNEDVRKAVSNPIFIIIAIAMYIGVSFSLCCLHDRMMTTNSCSVSVLIILTGSMSFLTAYIAGKEEPRIVLLALGVTLLVTLAMTMIACTCSYDFTKLTGVMFVLMILLLLFGIAAVLLRGTMPILHIIYSYLGAILFSVYIIIDTQMLMSGKEHSLSPDMVILGAILLFVDIVNLFLFLLRILSSDEVLYIHIKACGFRPEHRKSGPIMGTTIKMGQLVGWVIRTGKYHFLQGAVSSEFTNVKFNLNHVELYLMFCNRAVVA</sequence>
<feature type="transmembrane region" description="Helical" evidence="6">
    <location>
        <begin position="429"/>
        <end position="449"/>
    </location>
</feature>
<protein>
    <recommendedName>
        <fullName evidence="9">Protein lifeguard 1</fullName>
    </recommendedName>
</protein>
<dbReference type="GO" id="GO:0005783">
    <property type="term" value="C:endoplasmic reticulum"/>
    <property type="evidence" value="ECO:0007669"/>
    <property type="project" value="TreeGrafter"/>
</dbReference>
<proteinExistence type="predicted"/>
<evidence type="ECO:0000256" key="6">
    <source>
        <dbReference type="SAM" id="Phobius"/>
    </source>
</evidence>
<dbReference type="PANTHER" id="PTHR23291:SF127">
    <property type="entry name" value="PROTEIN LIFEGUARD 1-LIKE"/>
    <property type="match status" value="1"/>
</dbReference>
<keyword evidence="8" id="KW-1185">Reference proteome</keyword>
<comment type="caution">
    <text evidence="7">The sequence shown here is derived from an EMBL/GenBank/DDBJ whole genome shotgun (WGS) entry which is preliminary data.</text>
</comment>
<name>A0AAE0Z838_9GAST</name>
<keyword evidence="4 6" id="KW-0472">Membrane</keyword>
<feature type="transmembrane region" description="Helical" evidence="6">
    <location>
        <begin position="278"/>
        <end position="297"/>
    </location>
</feature>
<dbReference type="Proteomes" id="UP001283361">
    <property type="component" value="Unassembled WGS sequence"/>
</dbReference>
<feature type="compositionally biased region" description="Pro residues" evidence="5">
    <location>
        <begin position="169"/>
        <end position="215"/>
    </location>
</feature>
<dbReference type="GO" id="GO:2001234">
    <property type="term" value="P:negative regulation of apoptotic signaling pathway"/>
    <property type="evidence" value="ECO:0007669"/>
    <property type="project" value="TreeGrafter"/>
</dbReference>
<dbReference type="AlphaFoldDB" id="A0AAE0Z838"/>
<evidence type="ECO:0000313" key="8">
    <source>
        <dbReference type="Proteomes" id="UP001283361"/>
    </source>
</evidence>
<dbReference type="PANTHER" id="PTHR23291">
    <property type="entry name" value="BAX INHIBITOR-RELATED"/>
    <property type="match status" value="1"/>
</dbReference>
<accession>A0AAE0Z838</accession>
<gene>
    <name evidence="7" type="ORF">RRG08_013908</name>
</gene>
<feature type="transmembrane region" description="Helical" evidence="6">
    <location>
        <begin position="366"/>
        <end position="384"/>
    </location>
</feature>
<feature type="transmembrane region" description="Helical" evidence="6">
    <location>
        <begin position="334"/>
        <end position="354"/>
    </location>
</feature>
<evidence type="ECO:0000256" key="4">
    <source>
        <dbReference type="ARBA" id="ARBA00023136"/>
    </source>
</evidence>
<dbReference type="GO" id="GO:0016020">
    <property type="term" value="C:membrane"/>
    <property type="evidence" value="ECO:0007669"/>
    <property type="project" value="UniProtKB-SubCell"/>
</dbReference>
<comment type="subcellular location">
    <subcellularLocation>
        <location evidence="1">Membrane</location>
        <topology evidence="1">Multi-pass membrane protein</topology>
    </subcellularLocation>
</comment>
<evidence type="ECO:0008006" key="9">
    <source>
        <dbReference type="Google" id="ProtNLM"/>
    </source>
</evidence>